<keyword evidence="10" id="KW-0378">Hydrolase</keyword>
<keyword evidence="10" id="KW-0547">Nucleotide-binding</keyword>
<evidence type="ECO:0000256" key="7">
    <source>
        <dbReference type="SAM" id="Phobius"/>
    </source>
</evidence>
<dbReference type="InterPro" id="IPR025857">
    <property type="entry name" value="MacB_PCD"/>
</dbReference>
<dbReference type="OrthoDB" id="239678at2"/>
<keyword evidence="2" id="KW-1003">Cell membrane</keyword>
<protein>
    <submittedName>
        <fullName evidence="10">Macrolide export ATP-binding/permease protein MacB</fullName>
        <ecNumber evidence="10">3.6.3.-</ecNumber>
    </submittedName>
</protein>
<dbReference type="InterPro" id="IPR050250">
    <property type="entry name" value="Macrolide_Exporter_MacB"/>
</dbReference>
<keyword evidence="10" id="KW-0067">ATP-binding</keyword>
<dbReference type="GO" id="GO:0022857">
    <property type="term" value="F:transmembrane transporter activity"/>
    <property type="evidence" value="ECO:0007669"/>
    <property type="project" value="TreeGrafter"/>
</dbReference>
<sequence length="406" mass="42992">MNLQTLVWREMRERPWAMFTSATAILLGVTALVAIRHVTVFSEKEVGRKLESLGANLLVLPKDVTLQDYYAADLSEHTLPESHVASILIANLPGVERLSPRLCTVTKIAGRDATLTGILPQAEFAKKAIWQSAGLFSNKHQGCTKASHGPKTYDAAPETLASSRSIDQLRGNEAVIGADIAEFAKLKAGSNLVILGDQFKVLAVLPPTGTIDDTRVFAHLHTVQRLTEAGEVVNAIEVMGCCEDAAGNLAPSLGKLMPDAKVVTISQVVSTQVGVNQLMSQMSWFVFGMLIVIGGASVASTISANVRERRREVGTLLALGATPRLISQIFLLKALILGVTGAACGSLLGVVIAMVLGAYWAGVTVTPLPGLIALASASALLATLLAALWPARTAARLDPCLCFQEI</sequence>
<keyword evidence="4 7" id="KW-1133">Transmembrane helix</keyword>
<proteinExistence type="inferred from homology"/>
<dbReference type="GO" id="GO:0016787">
    <property type="term" value="F:hydrolase activity"/>
    <property type="evidence" value="ECO:0007669"/>
    <property type="project" value="UniProtKB-KW"/>
</dbReference>
<dbReference type="EMBL" id="CP036274">
    <property type="protein sequence ID" value="QDU27323.1"/>
    <property type="molecule type" value="Genomic_DNA"/>
</dbReference>
<evidence type="ECO:0000259" key="9">
    <source>
        <dbReference type="Pfam" id="PF12704"/>
    </source>
</evidence>
<evidence type="ECO:0000256" key="1">
    <source>
        <dbReference type="ARBA" id="ARBA00004651"/>
    </source>
</evidence>
<dbReference type="EC" id="3.6.3.-" evidence="10"/>
<dbReference type="Pfam" id="PF12704">
    <property type="entry name" value="MacB_PCD"/>
    <property type="match status" value="1"/>
</dbReference>
<dbReference type="GO" id="GO:0005886">
    <property type="term" value="C:plasma membrane"/>
    <property type="evidence" value="ECO:0007669"/>
    <property type="project" value="UniProtKB-SubCell"/>
</dbReference>
<dbReference type="RefSeq" id="WP_145088172.1">
    <property type="nucleotide sequence ID" value="NZ_CP036274.1"/>
</dbReference>
<feature type="transmembrane region" description="Helical" evidence="7">
    <location>
        <begin position="282"/>
        <end position="302"/>
    </location>
</feature>
<dbReference type="Proteomes" id="UP000315017">
    <property type="component" value="Chromosome"/>
</dbReference>
<evidence type="ECO:0000313" key="11">
    <source>
        <dbReference type="Proteomes" id="UP000315017"/>
    </source>
</evidence>
<dbReference type="InterPro" id="IPR003838">
    <property type="entry name" value="ABC3_permease_C"/>
</dbReference>
<evidence type="ECO:0000259" key="8">
    <source>
        <dbReference type="Pfam" id="PF02687"/>
    </source>
</evidence>
<comment type="subcellular location">
    <subcellularLocation>
        <location evidence="1">Cell membrane</location>
        <topology evidence="1">Multi-pass membrane protein</topology>
    </subcellularLocation>
</comment>
<dbReference type="GO" id="GO:0005524">
    <property type="term" value="F:ATP binding"/>
    <property type="evidence" value="ECO:0007669"/>
    <property type="project" value="UniProtKB-KW"/>
</dbReference>
<dbReference type="KEGG" id="aagg:ETAA8_24100"/>
<dbReference type="PANTHER" id="PTHR30572">
    <property type="entry name" value="MEMBRANE COMPONENT OF TRANSPORTER-RELATED"/>
    <property type="match status" value="1"/>
</dbReference>
<evidence type="ECO:0000256" key="5">
    <source>
        <dbReference type="ARBA" id="ARBA00023136"/>
    </source>
</evidence>
<feature type="transmembrane region" description="Helical" evidence="7">
    <location>
        <begin position="16"/>
        <end position="35"/>
    </location>
</feature>
<evidence type="ECO:0000256" key="6">
    <source>
        <dbReference type="ARBA" id="ARBA00038076"/>
    </source>
</evidence>
<feature type="domain" description="MacB-like periplasmic core" evidence="9">
    <location>
        <begin position="19"/>
        <end position="238"/>
    </location>
</feature>
<evidence type="ECO:0000256" key="3">
    <source>
        <dbReference type="ARBA" id="ARBA00022692"/>
    </source>
</evidence>
<dbReference type="PANTHER" id="PTHR30572:SF4">
    <property type="entry name" value="ABC TRANSPORTER PERMEASE YTRF"/>
    <property type="match status" value="1"/>
</dbReference>
<dbReference type="AlphaFoldDB" id="A0A517YAR5"/>
<keyword evidence="11" id="KW-1185">Reference proteome</keyword>
<evidence type="ECO:0000256" key="2">
    <source>
        <dbReference type="ARBA" id="ARBA00022475"/>
    </source>
</evidence>
<evidence type="ECO:0000313" key="10">
    <source>
        <dbReference type="EMBL" id="QDU27323.1"/>
    </source>
</evidence>
<evidence type="ECO:0000256" key="4">
    <source>
        <dbReference type="ARBA" id="ARBA00022989"/>
    </source>
</evidence>
<gene>
    <name evidence="10" type="primary">macB_2</name>
    <name evidence="10" type="ORF">ETAA8_24100</name>
</gene>
<keyword evidence="3 7" id="KW-0812">Transmembrane</keyword>
<comment type="similarity">
    <text evidence="6">Belongs to the ABC-4 integral membrane protein family.</text>
</comment>
<feature type="transmembrane region" description="Helical" evidence="7">
    <location>
        <begin position="368"/>
        <end position="389"/>
    </location>
</feature>
<dbReference type="Pfam" id="PF02687">
    <property type="entry name" value="FtsX"/>
    <property type="match status" value="1"/>
</dbReference>
<organism evidence="10 11">
    <name type="scientific">Anatilimnocola aggregata</name>
    <dbReference type="NCBI Taxonomy" id="2528021"/>
    <lineage>
        <taxon>Bacteria</taxon>
        <taxon>Pseudomonadati</taxon>
        <taxon>Planctomycetota</taxon>
        <taxon>Planctomycetia</taxon>
        <taxon>Pirellulales</taxon>
        <taxon>Pirellulaceae</taxon>
        <taxon>Anatilimnocola</taxon>
    </lineage>
</organism>
<feature type="domain" description="ABC3 transporter permease C-terminal" evidence="8">
    <location>
        <begin position="285"/>
        <end position="399"/>
    </location>
</feature>
<keyword evidence="5 7" id="KW-0472">Membrane</keyword>
<accession>A0A517YAR5</accession>
<feature type="transmembrane region" description="Helical" evidence="7">
    <location>
        <begin position="334"/>
        <end position="362"/>
    </location>
</feature>
<name>A0A517YAR5_9BACT</name>
<reference evidence="10 11" key="1">
    <citation type="submission" date="2019-02" db="EMBL/GenBank/DDBJ databases">
        <title>Deep-cultivation of Planctomycetes and their phenomic and genomic characterization uncovers novel biology.</title>
        <authorList>
            <person name="Wiegand S."/>
            <person name="Jogler M."/>
            <person name="Boedeker C."/>
            <person name="Pinto D."/>
            <person name="Vollmers J."/>
            <person name="Rivas-Marin E."/>
            <person name="Kohn T."/>
            <person name="Peeters S.H."/>
            <person name="Heuer A."/>
            <person name="Rast P."/>
            <person name="Oberbeckmann S."/>
            <person name="Bunk B."/>
            <person name="Jeske O."/>
            <person name="Meyerdierks A."/>
            <person name="Storesund J.E."/>
            <person name="Kallscheuer N."/>
            <person name="Luecker S."/>
            <person name="Lage O.M."/>
            <person name="Pohl T."/>
            <person name="Merkel B.J."/>
            <person name="Hornburger P."/>
            <person name="Mueller R.-W."/>
            <person name="Bruemmer F."/>
            <person name="Labrenz M."/>
            <person name="Spormann A.M."/>
            <person name="Op den Camp H."/>
            <person name="Overmann J."/>
            <person name="Amann R."/>
            <person name="Jetten M.S.M."/>
            <person name="Mascher T."/>
            <person name="Medema M.H."/>
            <person name="Devos D.P."/>
            <person name="Kaster A.-K."/>
            <person name="Ovreas L."/>
            <person name="Rohde M."/>
            <person name="Galperin M.Y."/>
            <person name="Jogler C."/>
        </authorList>
    </citation>
    <scope>NUCLEOTIDE SEQUENCE [LARGE SCALE GENOMIC DNA]</scope>
    <source>
        <strain evidence="10 11">ETA_A8</strain>
    </source>
</reference>